<feature type="compositionally biased region" description="Pro residues" evidence="1">
    <location>
        <begin position="76"/>
        <end position="89"/>
    </location>
</feature>
<sequence length="350" mass="37150">MNAPGPGRGRSCLYTPSTPPRPRQVEPTPPTSLSPQPPRQPPPRSPTLTPTRAVPDPPATATEGPPRRLLFSPQPSRQPPQDPRPPPNAFLPSHPHHRRRIPTPPPLPPNTFLPSHPHHRRRIPTTAERNAPLPHALIGWTCFAWGDEPAKLSGGWGGLPSPPLLPHRRFVGAPRKASSLNRGRPCFSRGAGLINPARRWSGPRREVGIDRPSGDLFSRGLNATSSVARWGETSLRGAPTNLRWGKAVGGASPPHPQGKLGRSVPPHKDVPPHRAVSRSATSSVGVGLAHVGGKRARPGGAETGCEATWVGRACAAWAGGGQGWRRSMGSGFGLAGRRRGCEAAWCGSGG</sequence>
<evidence type="ECO:0000256" key="1">
    <source>
        <dbReference type="SAM" id="MobiDB-lite"/>
    </source>
</evidence>
<feature type="compositionally biased region" description="Pro residues" evidence="1">
    <location>
        <begin position="102"/>
        <end position="111"/>
    </location>
</feature>
<proteinExistence type="predicted"/>
<dbReference type="EMBL" id="PTIX01000003">
    <property type="protein sequence ID" value="PPK69558.1"/>
    <property type="molecule type" value="Genomic_DNA"/>
</dbReference>
<reference evidence="2 3" key="1">
    <citation type="submission" date="2018-02" db="EMBL/GenBank/DDBJ databases">
        <title>Genomic Encyclopedia of Archaeal and Bacterial Type Strains, Phase II (KMG-II): from individual species to whole genera.</title>
        <authorList>
            <person name="Goeker M."/>
        </authorList>
    </citation>
    <scope>NUCLEOTIDE SEQUENCE [LARGE SCALE GENOMIC DNA]</scope>
    <source>
        <strain evidence="2 3">YU 961-1</strain>
    </source>
</reference>
<dbReference type="Proteomes" id="UP000239203">
    <property type="component" value="Unassembled WGS sequence"/>
</dbReference>
<gene>
    <name evidence="2" type="ORF">CLV40_103168</name>
</gene>
<feature type="compositionally biased region" description="Pro residues" evidence="1">
    <location>
        <begin position="17"/>
        <end position="45"/>
    </location>
</feature>
<keyword evidence="3" id="KW-1185">Reference proteome</keyword>
<name>A0A2S6GWI4_9PSEU</name>
<organism evidence="2 3">
    <name type="scientific">Actinokineospora auranticolor</name>
    <dbReference type="NCBI Taxonomy" id="155976"/>
    <lineage>
        <taxon>Bacteria</taxon>
        <taxon>Bacillati</taxon>
        <taxon>Actinomycetota</taxon>
        <taxon>Actinomycetes</taxon>
        <taxon>Pseudonocardiales</taxon>
        <taxon>Pseudonocardiaceae</taxon>
        <taxon>Actinokineospora</taxon>
    </lineage>
</organism>
<evidence type="ECO:0000313" key="2">
    <source>
        <dbReference type="EMBL" id="PPK69558.1"/>
    </source>
</evidence>
<dbReference type="AlphaFoldDB" id="A0A2S6GWI4"/>
<accession>A0A2S6GWI4</accession>
<feature type="region of interest" description="Disordered" evidence="1">
    <location>
        <begin position="1"/>
        <end position="121"/>
    </location>
</feature>
<evidence type="ECO:0000313" key="3">
    <source>
        <dbReference type="Proteomes" id="UP000239203"/>
    </source>
</evidence>
<protein>
    <submittedName>
        <fullName evidence="2">Uncharacterized protein</fullName>
    </submittedName>
</protein>
<comment type="caution">
    <text evidence="2">The sequence shown here is derived from an EMBL/GenBank/DDBJ whole genome shotgun (WGS) entry which is preliminary data.</text>
</comment>
<feature type="region of interest" description="Disordered" evidence="1">
    <location>
        <begin position="248"/>
        <end position="300"/>
    </location>
</feature>